<organism evidence="7 8">
    <name type="scientific">Bombiscardovia coagulans</name>
    <dbReference type="NCBI Taxonomy" id="686666"/>
    <lineage>
        <taxon>Bacteria</taxon>
        <taxon>Bacillati</taxon>
        <taxon>Actinomycetota</taxon>
        <taxon>Actinomycetes</taxon>
        <taxon>Bifidobacteriales</taxon>
        <taxon>Bifidobacteriaceae</taxon>
        <taxon>Bombiscardovia</taxon>
    </lineage>
</organism>
<gene>
    <name evidence="7" type="ORF">BOCO_0488</name>
</gene>
<name>A0A261ESY5_9BIFI</name>
<keyword evidence="7" id="KW-0067">ATP-binding</keyword>
<evidence type="ECO:0000256" key="3">
    <source>
        <dbReference type="ARBA" id="ARBA00022722"/>
    </source>
</evidence>
<dbReference type="GO" id="GO:0004386">
    <property type="term" value="F:helicase activity"/>
    <property type="evidence" value="ECO:0007669"/>
    <property type="project" value="UniProtKB-KW"/>
</dbReference>
<dbReference type="PANTHER" id="PTHR33317:SF4">
    <property type="entry name" value="POLYNUCLEOTIDYL TRANSFERASE, RIBONUCLEASE H-LIKE SUPERFAMILY PROTEIN"/>
    <property type="match status" value="1"/>
</dbReference>
<comment type="function">
    <text evidence="5">Could be a nuclease involved in processing of the 5'-end of pre-16S rRNA.</text>
</comment>
<keyword evidence="1 5" id="KW-0963">Cytoplasm</keyword>
<evidence type="ECO:0000256" key="1">
    <source>
        <dbReference type="ARBA" id="ARBA00022490"/>
    </source>
</evidence>
<dbReference type="EMBL" id="MWWS01000004">
    <property type="protein sequence ID" value="OZG49971.1"/>
    <property type="molecule type" value="Genomic_DNA"/>
</dbReference>
<evidence type="ECO:0000313" key="7">
    <source>
        <dbReference type="EMBL" id="OZG49971.1"/>
    </source>
</evidence>
<evidence type="ECO:0000259" key="6">
    <source>
        <dbReference type="SMART" id="SM00732"/>
    </source>
</evidence>
<dbReference type="SMART" id="SM00732">
    <property type="entry name" value="YqgFc"/>
    <property type="match status" value="1"/>
</dbReference>
<dbReference type="CDD" id="cd16964">
    <property type="entry name" value="YqgF"/>
    <property type="match status" value="1"/>
</dbReference>
<keyword evidence="3 5" id="KW-0540">Nuclease</keyword>
<evidence type="ECO:0000256" key="4">
    <source>
        <dbReference type="ARBA" id="ARBA00022801"/>
    </source>
</evidence>
<keyword evidence="7" id="KW-0547">Nucleotide-binding</keyword>
<dbReference type="GO" id="GO:0016788">
    <property type="term" value="F:hydrolase activity, acting on ester bonds"/>
    <property type="evidence" value="ECO:0007669"/>
    <property type="project" value="UniProtKB-UniRule"/>
</dbReference>
<dbReference type="PANTHER" id="PTHR33317">
    <property type="entry name" value="POLYNUCLEOTIDYL TRANSFERASE, RIBONUCLEASE H-LIKE SUPERFAMILY PROTEIN"/>
    <property type="match status" value="1"/>
</dbReference>
<accession>A0A261ESY5</accession>
<dbReference type="InterPro" id="IPR012337">
    <property type="entry name" value="RNaseH-like_sf"/>
</dbReference>
<protein>
    <recommendedName>
        <fullName evidence="5">Putative pre-16S rRNA nuclease</fullName>
        <ecNumber evidence="5">3.1.-.-</ecNumber>
    </recommendedName>
</protein>
<feature type="domain" description="YqgF/RNase H-like" evidence="6">
    <location>
        <begin position="4"/>
        <end position="118"/>
    </location>
</feature>
<dbReference type="OrthoDB" id="9790539at2"/>
<comment type="similarity">
    <text evidence="5">Belongs to the YqgF HJR family.</text>
</comment>
<dbReference type="Pfam" id="PF03652">
    <property type="entry name" value="RuvX"/>
    <property type="match status" value="1"/>
</dbReference>
<dbReference type="Proteomes" id="UP000216004">
    <property type="component" value="Unassembled WGS sequence"/>
</dbReference>
<evidence type="ECO:0000313" key="8">
    <source>
        <dbReference type="Proteomes" id="UP000216004"/>
    </source>
</evidence>
<reference evidence="7 8" key="1">
    <citation type="journal article" date="2017" name="BMC Genomics">
        <title>Comparative genomic and phylogenomic analyses of the Bifidobacteriaceae family.</title>
        <authorList>
            <person name="Lugli G.A."/>
            <person name="Milani C."/>
            <person name="Turroni F."/>
            <person name="Duranti S."/>
            <person name="Mancabelli L."/>
            <person name="Mangifesta M."/>
            <person name="Ferrario C."/>
            <person name="Modesto M."/>
            <person name="Mattarelli P."/>
            <person name="Jiri K."/>
            <person name="van Sinderen D."/>
            <person name="Ventura M."/>
        </authorList>
    </citation>
    <scope>NUCLEOTIDE SEQUENCE [LARGE SCALE GENOMIC DNA]</scope>
    <source>
        <strain evidence="7 8">DSM 22924</strain>
    </source>
</reference>
<dbReference type="InterPro" id="IPR037027">
    <property type="entry name" value="YqgF/RNaseH-like_dom_sf"/>
</dbReference>
<keyword evidence="8" id="KW-1185">Reference proteome</keyword>
<keyword evidence="7" id="KW-0347">Helicase</keyword>
<evidence type="ECO:0000256" key="2">
    <source>
        <dbReference type="ARBA" id="ARBA00022517"/>
    </source>
</evidence>
<dbReference type="GO" id="GO:0005829">
    <property type="term" value="C:cytosol"/>
    <property type="evidence" value="ECO:0007669"/>
    <property type="project" value="TreeGrafter"/>
</dbReference>
<dbReference type="InterPro" id="IPR005227">
    <property type="entry name" value="YqgF"/>
</dbReference>
<dbReference type="SUPFAM" id="SSF53098">
    <property type="entry name" value="Ribonuclease H-like"/>
    <property type="match status" value="1"/>
</dbReference>
<keyword evidence="2 5" id="KW-0690">Ribosome biogenesis</keyword>
<dbReference type="GO" id="GO:0004518">
    <property type="term" value="F:nuclease activity"/>
    <property type="evidence" value="ECO:0007669"/>
    <property type="project" value="UniProtKB-KW"/>
</dbReference>
<dbReference type="EC" id="3.1.-.-" evidence="5"/>
<proteinExistence type="inferred from homology"/>
<evidence type="ECO:0000256" key="5">
    <source>
        <dbReference type="HAMAP-Rule" id="MF_00651"/>
    </source>
</evidence>
<dbReference type="Gene3D" id="3.30.420.140">
    <property type="entry name" value="YqgF/RNase H-like domain"/>
    <property type="match status" value="1"/>
</dbReference>
<dbReference type="RefSeq" id="WP_094722518.1">
    <property type="nucleotide sequence ID" value="NZ_MWWS01000004.1"/>
</dbReference>
<dbReference type="InterPro" id="IPR006641">
    <property type="entry name" value="YqgF/RNaseH-like_dom"/>
</dbReference>
<dbReference type="HAMAP" id="MF_00651">
    <property type="entry name" value="Nuclease_YqgF"/>
    <property type="match status" value="1"/>
</dbReference>
<dbReference type="GO" id="GO:0000967">
    <property type="term" value="P:rRNA 5'-end processing"/>
    <property type="evidence" value="ECO:0007669"/>
    <property type="project" value="UniProtKB-UniRule"/>
</dbReference>
<dbReference type="NCBIfam" id="TIGR00250">
    <property type="entry name" value="RNAse_H_YqgF"/>
    <property type="match status" value="1"/>
</dbReference>
<keyword evidence="4 5" id="KW-0378">Hydrolase</keyword>
<comment type="caution">
    <text evidence="7">The sequence shown here is derived from an EMBL/GenBank/DDBJ whole genome shotgun (WGS) entry which is preliminary data.</text>
</comment>
<sequence length="161" mass="17811">MSQTRWMGIDLGDARVGLSLSDPELTLAHPAGNIEVGGDYFQALDAVVEQAEHDSVDHIVVGYPLLLNGKEGPSAKKARRWSQNLRNRLEMLASKGQLRLVHVPVVELKDERLTTVTAHRQLHEAGVGSRMHRPKVDQQSAVILLQEALDELARDQRSNIG</sequence>
<comment type="subcellular location">
    <subcellularLocation>
        <location evidence="5">Cytoplasm</location>
    </subcellularLocation>
</comment>
<dbReference type="AlphaFoldDB" id="A0A261ESY5"/>